<sequence length="242" mass="28390">MNRILFILLLTFNWSGFSQTQSEMNKTARVAYKESDKQLNEIYQTILSAYQTDSVFIDNLKKSQRIWIRFRNAEMAMKYPDYSVIHYGSIQPTCEAYYLKELTDQRIKTLKIWVRGVAEGETCNGSVKIIPEIDAAYMQKALIQKDSSIWLTTNMKKDHRIIGYKSKDLQSTKMILLSIFTNEVENNPFECVYGAYYETNEMKDLKLKYVATEKEFLKIAILQQGKIIDQVYMLKKCFEFEA</sequence>
<accession>A0A2W1MXH5</accession>
<evidence type="ECO:0000259" key="1">
    <source>
        <dbReference type="Pfam" id="PF07007"/>
    </source>
</evidence>
<dbReference type="Pfam" id="PF07007">
    <property type="entry name" value="LprI"/>
    <property type="match status" value="1"/>
</dbReference>
<reference evidence="2 3" key="1">
    <citation type="submission" date="2018-06" db="EMBL/GenBank/DDBJ databases">
        <title>The draft genome sequence of Crocinitomix sp. SM1701.</title>
        <authorList>
            <person name="Zhang X."/>
        </authorList>
    </citation>
    <scope>NUCLEOTIDE SEQUENCE [LARGE SCALE GENOMIC DNA]</scope>
    <source>
        <strain evidence="2 3">SM1701</strain>
    </source>
</reference>
<comment type="caution">
    <text evidence="2">The sequence shown here is derived from an EMBL/GenBank/DDBJ whole genome shotgun (WGS) entry which is preliminary data.</text>
</comment>
<dbReference type="EMBL" id="QKSB01000015">
    <property type="protein sequence ID" value="PZE15870.1"/>
    <property type="molecule type" value="Genomic_DNA"/>
</dbReference>
<dbReference type="OrthoDB" id="7340239at2"/>
<keyword evidence="3" id="KW-1185">Reference proteome</keyword>
<evidence type="ECO:0000313" key="3">
    <source>
        <dbReference type="Proteomes" id="UP000249248"/>
    </source>
</evidence>
<dbReference type="RefSeq" id="WP_111064500.1">
    <property type="nucleotide sequence ID" value="NZ_JBHUCU010000016.1"/>
</dbReference>
<feature type="domain" description="Lysozyme inhibitor LprI-like N-terminal" evidence="1">
    <location>
        <begin position="19"/>
        <end position="110"/>
    </location>
</feature>
<evidence type="ECO:0000313" key="2">
    <source>
        <dbReference type="EMBL" id="PZE15870.1"/>
    </source>
</evidence>
<proteinExistence type="predicted"/>
<gene>
    <name evidence="2" type="ORF">DNU06_15945</name>
</gene>
<dbReference type="Gene3D" id="1.20.1270.180">
    <property type="match status" value="1"/>
</dbReference>
<protein>
    <recommendedName>
        <fullName evidence="1">Lysozyme inhibitor LprI-like N-terminal domain-containing protein</fullName>
    </recommendedName>
</protein>
<dbReference type="InterPro" id="IPR009739">
    <property type="entry name" value="LprI-like_N"/>
</dbReference>
<dbReference type="Proteomes" id="UP000249248">
    <property type="component" value="Unassembled WGS sequence"/>
</dbReference>
<name>A0A2W1MXH5_9FLAO</name>
<dbReference type="AlphaFoldDB" id="A0A2W1MXH5"/>
<organism evidence="2 3">
    <name type="scientific">Putridiphycobacter roseus</name>
    <dbReference type="NCBI Taxonomy" id="2219161"/>
    <lineage>
        <taxon>Bacteria</taxon>
        <taxon>Pseudomonadati</taxon>
        <taxon>Bacteroidota</taxon>
        <taxon>Flavobacteriia</taxon>
        <taxon>Flavobacteriales</taxon>
        <taxon>Crocinitomicaceae</taxon>
        <taxon>Putridiphycobacter</taxon>
    </lineage>
</organism>